<evidence type="ECO:0000256" key="1">
    <source>
        <dbReference type="SAM" id="Phobius"/>
    </source>
</evidence>
<organism evidence="2 3">
    <name type="scientific">Dunaliella salina</name>
    <name type="common">Green alga</name>
    <name type="synonym">Protococcus salinus</name>
    <dbReference type="NCBI Taxonomy" id="3046"/>
    <lineage>
        <taxon>Eukaryota</taxon>
        <taxon>Viridiplantae</taxon>
        <taxon>Chlorophyta</taxon>
        <taxon>core chlorophytes</taxon>
        <taxon>Chlorophyceae</taxon>
        <taxon>CS clade</taxon>
        <taxon>Chlamydomonadales</taxon>
        <taxon>Dunaliellaceae</taxon>
        <taxon>Dunaliella</taxon>
    </lineage>
</organism>
<name>A0ABQ7GNM2_DUNSA</name>
<dbReference type="Proteomes" id="UP000815325">
    <property type="component" value="Unassembled WGS sequence"/>
</dbReference>
<keyword evidence="1" id="KW-1133">Transmembrane helix</keyword>
<feature type="transmembrane region" description="Helical" evidence="1">
    <location>
        <begin position="68"/>
        <end position="88"/>
    </location>
</feature>
<evidence type="ECO:0000313" key="2">
    <source>
        <dbReference type="EMBL" id="KAF5836196.1"/>
    </source>
</evidence>
<comment type="caution">
    <text evidence="2">The sequence shown here is derived from an EMBL/GenBank/DDBJ whole genome shotgun (WGS) entry which is preliminary data.</text>
</comment>
<evidence type="ECO:0000313" key="3">
    <source>
        <dbReference type="Proteomes" id="UP000815325"/>
    </source>
</evidence>
<keyword evidence="1" id="KW-0812">Transmembrane</keyword>
<keyword evidence="3" id="KW-1185">Reference proteome</keyword>
<sequence length="136" mass="15547">MTEKQQLTGRPPTMQQQPALDFHGQAVPLDWLIRKHDPNTLPQGALCTPKQQRKARKDQLWANSREQWFAAAAAGVHVAMFAYNLSFWGSEGMPPDRYWPDNTRLKMGVRPGRFGNLDGAKRVWYDNLSKLEGVKK</sequence>
<reference evidence="2" key="1">
    <citation type="submission" date="2017-08" db="EMBL/GenBank/DDBJ databases">
        <authorList>
            <person name="Polle J.E."/>
            <person name="Barry K."/>
            <person name="Cushman J."/>
            <person name="Schmutz J."/>
            <person name="Tran D."/>
            <person name="Hathwaick L.T."/>
            <person name="Yim W.C."/>
            <person name="Jenkins J."/>
            <person name="Mckie-Krisberg Z.M."/>
            <person name="Prochnik S."/>
            <person name="Lindquist E."/>
            <person name="Dockter R.B."/>
            <person name="Adam C."/>
            <person name="Molina H."/>
            <person name="Bunkerborg J."/>
            <person name="Jin E."/>
            <person name="Buchheim M."/>
            <person name="Magnuson J."/>
        </authorList>
    </citation>
    <scope>NUCLEOTIDE SEQUENCE</scope>
    <source>
        <strain evidence="2">CCAP 19/18</strain>
    </source>
</reference>
<gene>
    <name evidence="2" type="ORF">DUNSADRAFT_6262</name>
</gene>
<proteinExistence type="predicted"/>
<protein>
    <submittedName>
        <fullName evidence="2">Uncharacterized protein</fullName>
    </submittedName>
</protein>
<accession>A0ABQ7GNM2</accession>
<keyword evidence="1" id="KW-0472">Membrane</keyword>
<dbReference type="EMBL" id="MU069670">
    <property type="protein sequence ID" value="KAF5836196.1"/>
    <property type="molecule type" value="Genomic_DNA"/>
</dbReference>